<dbReference type="SMART" id="SM00155">
    <property type="entry name" value="PLDc"/>
    <property type="match status" value="2"/>
</dbReference>
<evidence type="ECO:0000256" key="2">
    <source>
        <dbReference type="ARBA" id="ARBA00022801"/>
    </source>
</evidence>
<dbReference type="PANTHER" id="PTHR18896:SF186">
    <property type="entry name" value="PHOSPHOLIPASE D"/>
    <property type="match status" value="1"/>
</dbReference>
<dbReference type="EMBL" id="KQ474073">
    <property type="protein sequence ID" value="KPV78678.1"/>
    <property type="molecule type" value="Genomic_DNA"/>
</dbReference>
<dbReference type="InterPro" id="IPR025202">
    <property type="entry name" value="PLD-like_dom"/>
</dbReference>
<dbReference type="PROSITE" id="PS50035">
    <property type="entry name" value="PLD"/>
    <property type="match status" value="2"/>
</dbReference>
<dbReference type="AlphaFoldDB" id="A0A194SD62"/>
<dbReference type="GO" id="GO:0004630">
    <property type="term" value="F:phospholipase D activity"/>
    <property type="evidence" value="ECO:0007669"/>
    <property type="project" value="UniProtKB-UniRule"/>
</dbReference>
<dbReference type="Proteomes" id="UP000053890">
    <property type="component" value="Unassembled WGS sequence"/>
</dbReference>
<dbReference type="EC" id="3.1.4.4" evidence="5"/>
<dbReference type="STRING" id="578459.A0A194SD62"/>
<dbReference type="RefSeq" id="XP_018274727.1">
    <property type="nucleotide sequence ID" value="XM_018413110.1"/>
</dbReference>
<dbReference type="InterPro" id="IPR001736">
    <property type="entry name" value="PLipase_D/transphosphatidylase"/>
</dbReference>
<dbReference type="SUPFAM" id="SSF56024">
    <property type="entry name" value="Phospholipase D/nuclease"/>
    <property type="match status" value="2"/>
</dbReference>
<dbReference type="Pfam" id="PF00614">
    <property type="entry name" value="PLDc"/>
    <property type="match status" value="1"/>
</dbReference>
<evidence type="ECO:0000313" key="7">
    <source>
        <dbReference type="EMBL" id="KPV78678.1"/>
    </source>
</evidence>
<accession>A0A194SD62</accession>
<comment type="catalytic activity">
    <reaction evidence="5">
        <text>a 1,2-diacyl-sn-glycero-3-phosphocholine + H2O = a 1,2-diacyl-sn-glycero-3-phosphate + choline + H(+)</text>
        <dbReference type="Rhea" id="RHEA:14445"/>
        <dbReference type="ChEBI" id="CHEBI:15354"/>
        <dbReference type="ChEBI" id="CHEBI:15377"/>
        <dbReference type="ChEBI" id="CHEBI:15378"/>
        <dbReference type="ChEBI" id="CHEBI:57643"/>
        <dbReference type="ChEBI" id="CHEBI:58608"/>
        <dbReference type="EC" id="3.1.4.4"/>
    </reaction>
</comment>
<dbReference type="CDD" id="cd09141">
    <property type="entry name" value="PLDc_vPLD1_2_yPLD_like_2"/>
    <property type="match status" value="1"/>
</dbReference>
<reference evidence="7 8" key="1">
    <citation type="journal article" date="2015" name="Front. Microbiol.">
        <title>Genome sequence of the plant growth promoting endophytic yeast Rhodotorula graminis WP1.</title>
        <authorList>
            <person name="Firrincieli A."/>
            <person name="Otillar R."/>
            <person name="Salamov A."/>
            <person name="Schmutz J."/>
            <person name="Khan Z."/>
            <person name="Redman R.S."/>
            <person name="Fleck N.D."/>
            <person name="Lindquist E."/>
            <person name="Grigoriev I.V."/>
            <person name="Doty S.L."/>
        </authorList>
    </citation>
    <scope>NUCLEOTIDE SEQUENCE [LARGE SCALE GENOMIC DNA]</scope>
    <source>
        <strain evidence="7 8">WP1</strain>
    </source>
</reference>
<keyword evidence="8" id="KW-1185">Reference proteome</keyword>
<protein>
    <recommendedName>
        <fullName evidence="5">Phospholipase</fullName>
        <ecNumber evidence="5">3.1.4.4</ecNumber>
    </recommendedName>
</protein>
<keyword evidence="3 5" id="KW-0442">Lipid degradation</keyword>
<sequence>MSKFMNKLSDKFDDLSTKAERFKETVAYAVNPDHRHDEEHEKAEDEARMQLRREHRFESFAPVRDGNLAKWYINGHSYFWALSEIIENAKETIFIADWWLTPELFLRRPPEAHPEFRLDRLLLRKAEQGVDIYVMVYKEVVQSMSMSSAHTKHHLEDLHERIRCVRHPDHLGGEVTLFYSHHEKIVVVDNLVACIGGLDICFGRWDTGAFPLADLHPTDMSRTIFPGQDLNNARIQDFVEVDKWAANNPQRTEAARMPWHDVHSMLVGPAVLDISQHFVERWNFICGLKYRHKSRYPLLAFPHIDGLNDGISRHPHFERLKEEGRHYFCHHKEPGEEGAHSPPVGGTGLKGSARVQVLRSASDWSHGIHPTEASIQAAYCQMIAESKSFVLLSNQFFITSASSDPKSPVKNLIGQALVQRVLSAHKRGEKFKVVIIIPAIPGFAGDLYGNSGTLAILGAQYFSLSRGGNSIFELLEREGVNASDYIEVYNLRSFDRLNYDPERIKRMEEASGVTLFQAQAALARVYLGQDALASELEKNKTVKFTIPQEGGEVQMLDGKDNKGKAAKPNPVVQVPLPASYDEAWATIRRFEGADSIRDSIADSISHLSQAGTGSVVDEPWSGDEASERRAFVTEELYIHSKLLIVDDQRCLIGSANINERSMLGDRDSEIAVVIEDFDDLIPSRLDGKPVMVSRFAATLRRQLYKDHLGLSAPEMCPPVGDEPVTASMRPVGTLHDDATGSQEDELVMDPLDPRTEALLRDTAARNAEIFDDLFHCVPSKNVETWAQYKAFVPQAPIKPGHIASLDMPVSHIKEQLSQIKGHIVTCPLNFLKGERLYELSAEVNKATLPIYL</sequence>
<organism evidence="7 8">
    <name type="scientific">Rhodotorula graminis (strain WP1)</name>
    <dbReference type="NCBI Taxonomy" id="578459"/>
    <lineage>
        <taxon>Eukaryota</taxon>
        <taxon>Fungi</taxon>
        <taxon>Dikarya</taxon>
        <taxon>Basidiomycota</taxon>
        <taxon>Pucciniomycotina</taxon>
        <taxon>Microbotryomycetes</taxon>
        <taxon>Sporidiobolales</taxon>
        <taxon>Sporidiobolaceae</taxon>
        <taxon>Rhodotorula</taxon>
    </lineage>
</organism>
<name>A0A194SD62_RHOGW</name>
<feature type="domain" description="PLD phosphodiesterase" evidence="6">
    <location>
        <begin position="634"/>
        <end position="661"/>
    </location>
</feature>
<dbReference type="InterPro" id="IPR015679">
    <property type="entry name" value="PLipase_D_fam"/>
</dbReference>
<dbReference type="Pfam" id="PF13091">
    <property type="entry name" value="PLDc_2"/>
    <property type="match status" value="1"/>
</dbReference>
<keyword evidence="4" id="KW-0443">Lipid metabolism</keyword>
<dbReference type="GO" id="GO:0009395">
    <property type="term" value="P:phospholipid catabolic process"/>
    <property type="evidence" value="ECO:0007669"/>
    <property type="project" value="TreeGrafter"/>
</dbReference>
<dbReference type="PANTHER" id="PTHR18896">
    <property type="entry name" value="PHOSPHOLIPASE D"/>
    <property type="match status" value="1"/>
</dbReference>
<dbReference type="OrthoDB" id="14911at2759"/>
<evidence type="ECO:0000259" key="6">
    <source>
        <dbReference type="PROSITE" id="PS50035"/>
    </source>
</evidence>
<dbReference type="InterPro" id="IPR016555">
    <property type="entry name" value="PLipase_D_euk"/>
</dbReference>
<proteinExistence type="inferred from homology"/>
<dbReference type="PIRSF" id="PIRSF009376">
    <property type="entry name" value="Phospholipase_D_euk"/>
    <property type="match status" value="1"/>
</dbReference>
<dbReference type="GeneID" id="28973559"/>
<feature type="domain" description="PLD phosphodiesterase" evidence="6">
    <location>
        <begin position="177"/>
        <end position="204"/>
    </location>
</feature>
<evidence type="ECO:0000256" key="1">
    <source>
        <dbReference type="ARBA" id="ARBA00022737"/>
    </source>
</evidence>
<evidence type="ECO:0000313" key="8">
    <source>
        <dbReference type="Proteomes" id="UP000053890"/>
    </source>
</evidence>
<evidence type="ECO:0000256" key="3">
    <source>
        <dbReference type="ARBA" id="ARBA00022963"/>
    </source>
</evidence>
<dbReference type="CDD" id="cd09138">
    <property type="entry name" value="PLDc_vPLD1_2_yPLD_like_1"/>
    <property type="match status" value="1"/>
</dbReference>
<keyword evidence="2 5" id="KW-0378">Hydrolase</keyword>
<dbReference type="Gene3D" id="3.30.870.10">
    <property type="entry name" value="Endonuclease Chain A"/>
    <property type="match status" value="3"/>
</dbReference>
<keyword evidence="1" id="KW-0677">Repeat</keyword>
<evidence type="ECO:0000256" key="4">
    <source>
        <dbReference type="ARBA" id="ARBA00023098"/>
    </source>
</evidence>
<gene>
    <name evidence="7" type="ORF">RHOBADRAFT_33406</name>
</gene>
<evidence type="ECO:0000256" key="5">
    <source>
        <dbReference type="PIRNR" id="PIRNR009376"/>
    </source>
</evidence>
<dbReference type="GO" id="GO:0006654">
    <property type="term" value="P:phosphatidic acid biosynthetic process"/>
    <property type="evidence" value="ECO:0007669"/>
    <property type="project" value="InterPro"/>
</dbReference>
<comment type="similarity">
    <text evidence="5">Belongs to the phospholipase D family.</text>
</comment>
<dbReference type="GO" id="GO:0035556">
    <property type="term" value="P:intracellular signal transduction"/>
    <property type="evidence" value="ECO:0007669"/>
    <property type="project" value="InterPro"/>
</dbReference>
<dbReference type="OMA" id="VRHPHRE"/>